<evidence type="ECO:0000313" key="4">
    <source>
        <dbReference type="EMBL" id="JAT01589.1"/>
    </source>
</evidence>
<keyword evidence="1" id="KW-0597">Phosphoprotein</keyword>
<protein>
    <recommendedName>
        <fullName evidence="3">Response regulatory domain-containing protein</fullName>
    </recommendedName>
</protein>
<dbReference type="InterPro" id="IPR011006">
    <property type="entry name" value="CheY-like_superfamily"/>
</dbReference>
<dbReference type="AlphaFoldDB" id="A0A1B6JQR5"/>
<dbReference type="Pfam" id="PF00072">
    <property type="entry name" value="Response_reg"/>
    <property type="match status" value="1"/>
</dbReference>
<evidence type="ECO:0000256" key="2">
    <source>
        <dbReference type="PROSITE-ProRule" id="PRU00169"/>
    </source>
</evidence>
<feature type="domain" description="Response regulatory" evidence="3">
    <location>
        <begin position="15"/>
        <end position="127"/>
    </location>
</feature>
<evidence type="ECO:0000256" key="1">
    <source>
        <dbReference type="ARBA" id="ARBA00022553"/>
    </source>
</evidence>
<feature type="non-terminal residue" evidence="4">
    <location>
        <position position="1"/>
    </location>
</feature>
<sequence>FILEKNFAVDQGALKALIAEDNASCATYAASIFKRNNYSTVSAESVKELRFLLGNTRFTMILLSSCIPEVGKIIKEIRASDPNIPIILTAEEAEKSAAIAYRYQGVDKVLYKPYLHEELVSIIKKHQILINMKEEEEAKCCKKRVYL</sequence>
<dbReference type="PANTHER" id="PTHR44591">
    <property type="entry name" value="STRESS RESPONSE REGULATOR PROTEIN 1"/>
    <property type="match status" value="1"/>
</dbReference>
<dbReference type="InterPro" id="IPR001789">
    <property type="entry name" value="Sig_transdc_resp-reg_receiver"/>
</dbReference>
<comment type="caution">
    <text evidence="2">Lacks conserved residue(s) required for the propagation of feature annotation.</text>
</comment>
<dbReference type="PANTHER" id="PTHR44591:SF3">
    <property type="entry name" value="RESPONSE REGULATORY DOMAIN-CONTAINING PROTEIN"/>
    <property type="match status" value="1"/>
</dbReference>
<dbReference type="Gene3D" id="3.40.50.2300">
    <property type="match status" value="1"/>
</dbReference>
<organism evidence="4">
    <name type="scientific">Homalodisca liturata</name>
    <dbReference type="NCBI Taxonomy" id="320908"/>
    <lineage>
        <taxon>Eukaryota</taxon>
        <taxon>Metazoa</taxon>
        <taxon>Ecdysozoa</taxon>
        <taxon>Arthropoda</taxon>
        <taxon>Hexapoda</taxon>
        <taxon>Insecta</taxon>
        <taxon>Pterygota</taxon>
        <taxon>Neoptera</taxon>
        <taxon>Paraneoptera</taxon>
        <taxon>Hemiptera</taxon>
        <taxon>Auchenorrhyncha</taxon>
        <taxon>Membracoidea</taxon>
        <taxon>Cicadellidae</taxon>
        <taxon>Cicadellinae</taxon>
        <taxon>Proconiini</taxon>
        <taxon>Homalodisca</taxon>
    </lineage>
</organism>
<dbReference type="CDD" id="cd00156">
    <property type="entry name" value="REC"/>
    <property type="match status" value="1"/>
</dbReference>
<dbReference type="PROSITE" id="PS50110">
    <property type="entry name" value="RESPONSE_REGULATORY"/>
    <property type="match status" value="1"/>
</dbReference>
<proteinExistence type="predicted"/>
<accession>A0A1B6JQR5</accession>
<dbReference type="EMBL" id="GECU01006118">
    <property type="protein sequence ID" value="JAT01589.1"/>
    <property type="molecule type" value="Transcribed_RNA"/>
</dbReference>
<evidence type="ECO:0000259" key="3">
    <source>
        <dbReference type="PROSITE" id="PS50110"/>
    </source>
</evidence>
<name>A0A1B6JQR5_9HEMI</name>
<dbReference type="GO" id="GO:0000160">
    <property type="term" value="P:phosphorelay signal transduction system"/>
    <property type="evidence" value="ECO:0007669"/>
    <property type="project" value="InterPro"/>
</dbReference>
<gene>
    <name evidence="4" type="ORF">g.353</name>
</gene>
<reference evidence="4" key="1">
    <citation type="submission" date="2015-11" db="EMBL/GenBank/DDBJ databases">
        <title>De novo transcriptome assembly of four potential Pierce s Disease insect vectors from Arizona vineyards.</title>
        <authorList>
            <person name="Tassone E.E."/>
        </authorList>
    </citation>
    <scope>NUCLEOTIDE SEQUENCE</scope>
</reference>
<dbReference type="InterPro" id="IPR050595">
    <property type="entry name" value="Bact_response_regulator"/>
</dbReference>
<dbReference type="SUPFAM" id="SSF52172">
    <property type="entry name" value="CheY-like"/>
    <property type="match status" value="1"/>
</dbReference>